<name>A0A5S5BSA2_9FLAO</name>
<sequence length="172" mass="18973">MRLKPYILISCLSLLSILLLTQVSCERDDICAPDTATTPLLVIAFISAETAEAEAPVELQIKGEGIDELLELGTALDTIRIPLRTNGTLSEFEFTVNSNVENDSIPANTDMVSFQYTTVEEYVSSACGFRATFEGLSATRENTTDTDNWINEIIVQSLNVKDETTTHVLIRH</sequence>
<keyword evidence="3" id="KW-1185">Reference proteome</keyword>
<accession>A0A5S5BSA2</accession>
<protein>
    <recommendedName>
        <fullName evidence="4">Lipoprotein</fullName>
    </recommendedName>
</protein>
<gene>
    <name evidence="2" type="ORF">BD809_1153</name>
</gene>
<dbReference type="RefSeq" id="WP_148783812.1">
    <property type="nucleotide sequence ID" value="NZ_VNHU01000015.1"/>
</dbReference>
<organism evidence="2 3">
    <name type="scientific">Aquimarina intermedia</name>
    <dbReference type="NCBI Taxonomy" id="350814"/>
    <lineage>
        <taxon>Bacteria</taxon>
        <taxon>Pseudomonadati</taxon>
        <taxon>Bacteroidota</taxon>
        <taxon>Flavobacteriia</taxon>
        <taxon>Flavobacteriales</taxon>
        <taxon>Flavobacteriaceae</taxon>
        <taxon>Aquimarina</taxon>
    </lineage>
</organism>
<keyword evidence="1" id="KW-0732">Signal</keyword>
<evidence type="ECO:0008006" key="4">
    <source>
        <dbReference type="Google" id="ProtNLM"/>
    </source>
</evidence>
<dbReference type="EMBL" id="VNHU01000015">
    <property type="protein sequence ID" value="TYP69939.1"/>
    <property type="molecule type" value="Genomic_DNA"/>
</dbReference>
<evidence type="ECO:0000256" key="1">
    <source>
        <dbReference type="SAM" id="SignalP"/>
    </source>
</evidence>
<evidence type="ECO:0000313" key="2">
    <source>
        <dbReference type="EMBL" id="TYP69939.1"/>
    </source>
</evidence>
<dbReference type="Pfam" id="PF20050">
    <property type="entry name" value="DUF6452"/>
    <property type="match status" value="1"/>
</dbReference>
<evidence type="ECO:0000313" key="3">
    <source>
        <dbReference type="Proteomes" id="UP000324376"/>
    </source>
</evidence>
<dbReference type="Proteomes" id="UP000324376">
    <property type="component" value="Unassembled WGS sequence"/>
</dbReference>
<comment type="caution">
    <text evidence="2">The sequence shown here is derived from an EMBL/GenBank/DDBJ whole genome shotgun (WGS) entry which is preliminary data.</text>
</comment>
<dbReference type="InterPro" id="IPR045607">
    <property type="entry name" value="DUF6452"/>
</dbReference>
<proteinExistence type="predicted"/>
<reference evidence="2 3" key="1">
    <citation type="submission" date="2019-07" db="EMBL/GenBank/DDBJ databases">
        <title>Genomic Encyclopedia of Archaeal and Bacterial Type Strains, Phase II (KMG-II): from individual species to whole genera.</title>
        <authorList>
            <person name="Goeker M."/>
        </authorList>
    </citation>
    <scope>NUCLEOTIDE SEQUENCE [LARGE SCALE GENOMIC DNA]</scope>
    <source>
        <strain evidence="2 3">DSM 17527</strain>
    </source>
</reference>
<dbReference type="AlphaFoldDB" id="A0A5S5BSA2"/>
<dbReference type="OrthoDB" id="663527at2"/>
<feature type="signal peptide" evidence="1">
    <location>
        <begin position="1"/>
        <end position="25"/>
    </location>
</feature>
<feature type="chain" id="PRO_5024420740" description="Lipoprotein" evidence="1">
    <location>
        <begin position="26"/>
        <end position="172"/>
    </location>
</feature>